<proteinExistence type="predicted"/>
<dbReference type="EMBL" id="LFMW01000001">
    <property type="protein sequence ID" value="KMT57571.1"/>
    <property type="molecule type" value="Genomic_DNA"/>
</dbReference>
<organism evidence="2 3">
    <name type="scientific">Pseudomonas fildesensis</name>
    <dbReference type="NCBI Taxonomy" id="1674920"/>
    <lineage>
        <taxon>Bacteria</taxon>
        <taxon>Pseudomonadati</taxon>
        <taxon>Pseudomonadota</taxon>
        <taxon>Gammaproteobacteria</taxon>
        <taxon>Pseudomonadales</taxon>
        <taxon>Pseudomonadaceae</taxon>
        <taxon>Pseudomonas</taxon>
    </lineage>
</organism>
<dbReference type="Gene3D" id="2.60.120.10">
    <property type="entry name" value="Jelly Rolls"/>
    <property type="match status" value="1"/>
</dbReference>
<dbReference type="InterPro" id="IPR014710">
    <property type="entry name" value="RmlC-like_jellyroll"/>
</dbReference>
<comment type="caution">
    <text evidence="2">The sequence shown here is derived from an EMBL/GenBank/DDBJ whole genome shotgun (WGS) entry which is preliminary data.</text>
</comment>
<name>A0A0J8IZW0_9PSED</name>
<dbReference type="PATRIC" id="fig|1674920.3.peg.565"/>
<dbReference type="AlphaFoldDB" id="A0A0J8IZW0"/>
<dbReference type="OrthoDB" id="9794183at2"/>
<evidence type="ECO:0000259" key="1">
    <source>
        <dbReference type="Pfam" id="PF07883"/>
    </source>
</evidence>
<sequence>MPFLDFAAIAAQLPHSWTSTRLGQVGPARIKVLRMDEQAYEEATHDYNEGLLVIDGHLHLSIGTERINVKTGQMYLVQAGTAHGVLAGSHGTLVIIDI</sequence>
<dbReference type="RefSeq" id="WP_048720249.1">
    <property type="nucleotide sequence ID" value="NZ_LFMW01000001.1"/>
</dbReference>
<dbReference type="Proteomes" id="UP000037551">
    <property type="component" value="Unassembled WGS sequence"/>
</dbReference>
<reference evidence="2 3" key="1">
    <citation type="submission" date="2015-06" db="EMBL/GenBank/DDBJ databases">
        <title>Draft genome sequence of an Antarctic Pseudomonas sp. strain KG01 with full potential for biotechnological applications.</title>
        <authorList>
            <person name="Pavlov M.S."/>
            <person name="Lira F."/>
            <person name="Martinez J.L."/>
            <person name="Marshall S.H."/>
        </authorList>
    </citation>
    <scope>NUCLEOTIDE SEQUENCE [LARGE SCALE GENOMIC DNA]</scope>
    <source>
        <strain evidence="2 3">KG01</strain>
    </source>
</reference>
<feature type="domain" description="Cupin type-2" evidence="1">
    <location>
        <begin position="41"/>
        <end position="98"/>
    </location>
</feature>
<dbReference type="InterPro" id="IPR011051">
    <property type="entry name" value="RmlC_Cupin_sf"/>
</dbReference>
<keyword evidence="3" id="KW-1185">Reference proteome</keyword>
<gene>
    <name evidence="2" type="ORF">ACR52_02795</name>
</gene>
<evidence type="ECO:0000313" key="2">
    <source>
        <dbReference type="EMBL" id="KMT57571.1"/>
    </source>
</evidence>
<dbReference type="STRING" id="1674920.ACR52_02795"/>
<evidence type="ECO:0000313" key="3">
    <source>
        <dbReference type="Proteomes" id="UP000037551"/>
    </source>
</evidence>
<dbReference type="InterPro" id="IPR013096">
    <property type="entry name" value="Cupin_2"/>
</dbReference>
<protein>
    <submittedName>
        <fullName evidence="2">Cupin</fullName>
    </submittedName>
</protein>
<dbReference type="Pfam" id="PF07883">
    <property type="entry name" value="Cupin_2"/>
    <property type="match status" value="1"/>
</dbReference>
<dbReference type="SUPFAM" id="SSF51182">
    <property type="entry name" value="RmlC-like cupins"/>
    <property type="match status" value="1"/>
</dbReference>
<accession>A0A0J8IZW0</accession>